<organism evidence="1 2">
    <name type="scientific">Colletotrichum godetiae</name>
    <dbReference type="NCBI Taxonomy" id="1209918"/>
    <lineage>
        <taxon>Eukaryota</taxon>
        <taxon>Fungi</taxon>
        <taxon>Dikarya</taxon>
        <taxon>Ascomycota</taxon>
        <taxon>Pezizomycotina</taxon>
        <taxon>Sordariomycetes</taxon>
        <taxon>Hypocreomycetidae</taxon>
        <taxon>Glomerellales</taxon>
        <taxon>Glomerellaceae</taxon>
        <taxon>Colletotrichum</taxon>
        <taxon>Colletotrichum acutatum species complex</taxon>
    </lineage>
</organism>
<dbReference type="GeneID" id="85458302"/>
<reference evidence="1" key="1">
    <citation type="submission" date="2021-06" db="EMBL/GenBank/DDBJ databases">
        <title>Comparative genomics, transcriptomics and evolutionary studies reveal genomic signatures of adaptation to plant cell wall in hemibiotrophic fungi.</title>
        <authorList>
            <consortium name="DOE Joint Genome Institute"/>
            <person name="Baroncelli R."/>
            <person name="Diaz J.F."/>
            <person name="Benocci T."/>
            <person name="Peng M."/>
            <person name="Battaglia E."/>
            <person name="Haridas S."/>
            <person name="Andreopoulos W."/>
            <person name="Labutti K."/>
            <person name="Pangilinan J."/>
            <person name="Floch G.L."/>
            <person name="Makela M.R."/>
            <person name="Henrissat B."/>
            <person name="Grigoriev I.V."/>
            <person name="Crouch J.A."/>
            <person name="De Vries R.P."/>
            <person name="Sukno S.A."/>
            <person name="Thon M.R."/>
        </authorList>
    </citation>
    <scope>NUCLEOTIDE SEQUENCE</scope>
    <source>
        <strain evidence="1">CBS 193.32</strain>
    </source>
</reference>
<gene>
    <name evidence="1" type="ORF">BDP55DRAFT_647431</name>
</gene>
<dbReference type="Proteomes" id="UP001224890">
    <property type="component" value="Unassembled WGS sequence"/>
</dbReference>
<keyword evidence="2" id="KW-1185">Reference proteome</keyword>
<name>A0AAJ0F3K4_9PEZI</name>
<dbReference type="EMBL" id="JAHMHR010000004">
    <property type="protein sequence ID" value="KAK1691572.1"/>
    <property type="molecule type" value="Genomic_DNA"/>
</dbReference>
<dbReference type="RefSeq" id="XP_060435267.1">
    <property type="nucleotide sequence ID" value="XM_060573776.1"/>
</dbReference>
<evidence type="ECO:0000313" key="2">
    <source>
        <dbReference type="Proteomes" id="UP001224890"/>
    </source>
</evidence>
<proteinExistence type="predicted"/>
<accession>A0AAJ0F3K4</accession>
<protein>
    <submittedName>
        <fullName evidence="1">Uncharacterized protein</fullName>
    </submittedName>
</protein>
<dbReference type="AlphaFoldDB" id="A0AAJ0F3K4"/>
<evidence type="ECO:0000313" key="1">
    <source>
        <dbReference type="EMBL" id="KAK1691572.1"/>
    </source>
</evidence>
<comment type="caution">
    <text evidence="1">The sequence shown here is derived from an EMBL/GenBank/DDBJ whole genome shotgun (WGS) entry which is preliminary data.</text>
</comment>
<sequence>MAEKFPFWPFLDSLLLHGVWWMSFRSTSLGLIDIDGTRSWTNPGWDFRHTGTPWRKLLISYDALLLVLQRGWLS</sequence>